<keyword evidence="3" id="KW-0547">Nucleotide-binding</keyword>
<accession>A0A9P1G1X6</accession>
<protein>
    <submittedName>
        <fullName evidence="3">DEAD-box ATP-dependent RNA helicase 24</fullName>
    </submittedName>
</protein>
<dbReference type="EMBL" id="CAMXCT030001957">
    <property type="protein sequence ID" value="CAL4781789.1"/>
    <property type="molecule type" value="Genomic_DNA"/>
</dbReference>
<dbReference type="GO" id="GO:0004386">
    <property type="term" value="F:helicase activity"/>
    <property type="evidence" value="ECO:0007669"/>
    <property type="project" value="UniProtKB-KW"/>
</dbReference>
<reference evidence="1" key="1">
    <citation type="submission" date="2022-10" db="EMBL/GenBank/DDBJ databases">
        <authorList>
            <person name="Chen Y."/>
            <person name="Dougan E. K."/>
            <person name="Chan C."/>
            <person name="Rhodes N."/>
            <person name="Thang M."/>
        </authorList>
    </citation>
    <scope>NUCLEOTIDE SEQUENCE</scope>
</reference>
<sequence length="400" mass="45510">MPWGFDPDQRLWILGPFIEPPVKGQFTSSEDRKEECHDILKEYKTAAGSKGREYTQDGTQVCNACTAFAFVCRLAHRTNQRLARLRQRETRHRHAAILEAERELRKIKGNRPQDLDVIGYPKFGFLGSSASIRCDCACGKLVNESSFECRSLNKAMVCPDVRPCCTKLEDCKPEDPWPAAVAENAKLVKKQTKSFSSRAGLVQRRVRQLQNLLQDCTRSCVTARISQCLSDLKSTKKKKLFGSRTWQYAVEKDRFKTSKTTQLSEMWVERQQELDHQRNPERAKHQLVKMKPLFAQQPAEDLVSGKRKCCTCSSILSGFDPIQGHYPKVMSFCIAPEQLTCDEYVGYTPPGEKTEPACHAVVAEFCSDPSVSECSSDKGASVARRFTIKIWVWVNTYRYL</sequence>
<evidence type="ECO:0000313" key="4">
    <source>
        <dbReference type="Proteomes" id="UP001152797"/>
    </source>
</evidence>
<keyword evidence="3" id="KW-0347">Helicase</keyword>
<dbReference type="AlphaFoldDB" id="A0A9P1G1X6"/>
<reference evidence="2" key="2">
    <citation type="submission" date="2024-04" db="EMBL/GenBank/DDBJ databases">
        <authorList>
            <person name="Chen Y."/>
            <person name="Shah S."/>
            <person name="Dougan E. K."/>
            <person name="Thang M."/>
            <person name="Chan C."/>
        </authorList>
    </citation>
    <scope>NUCLEOTIDE SEQUENCE [LARGE SCALE GENOMIC DNA]</scope>
</reference>
<keyword evidence="3" id="KW-0067">ATP-binding</keyword>
<organism evidence="1">
    <name type="scientific">Cladocopium goreaui</name>
    <dbReference type="NCBI Taxonomy" id="2562237"/>
    <lineage>
        <taxon>Eukaryota</taxon>
        <taxon>Sar</taxon>
        <taxon>Alveolata</taxon>
        <taxon>Dinophyceae</taxon>
        <taxon>Suessiales</taxon>
        <taxon>Symbiodiniaceae</taxon>
        <taxon>Cladocopium</taxon>
    </lineage>
</organism>
<keyword evidence="3" id="KW-0378">Hydrolase</keyword>
<evidence type="ECO:0000313" key="3">
    <source>
        <dbReference type="EMBL" id="CAL4781789.1"/>
    </source>
</evidence>
<evidence type="ECO:0000313" key="2">
    <source>
        <dbReference type="EMBL" id="CAL1147852.1"/>
    </source>
</evidence>
<evidence type="ECO:0000313" key="1">
    <source>
        <dbReference type="EMBL" id="CAI3994477.1"/>
    </source>
</evidence>
<proteinExistence type="predicted"/>
<dbReference type="EMBL" id="CAMXCT010001957">
    <property type="protein sequence ID" value="CAI3994477.1"/>
    <property type="molecule type" value="Genomic_DNA"/>
</dbReference>
<keyword evidence="4" id="KW-1185">Reference proteome</keyword>
<dbReference type="EMBL" id="CAMXCT020001957">
    <property type="protein sequence ID" value="CAL1147852.1"/>
    <property type="molecule type" value="Genomic_DNA"/>
</dbReference>
<dbReference type="Proteomes" id="UP001152797">
    <property type="component" value="Unassembled WGS sequence"/>
</dbReference>
<name>A0A9P1G1X6_9DINO</name>
<comment type="caution">
    <text evidence="1">The sequence shown here is derived from an EMBL/GenBank/DDBJ whole genome shotgun (WGS) entry which is preliminary data.</text>
</comment>
<gene>
    <name evidence="1" type="ORF">C1SCF055_LOCUS21122</name>
</gene>